<protein>
    <submittedName>
        <fullName evidence="2">Uncharacterized protein</fullName>
    </submittedName>
</protein>
<keyword evidence="3" id="KW-1185">Reference proteome</keyword>
<evidence type="ECO:0000256" key="1">
    <source>
        <dbReference type="SAM" id="MobiDB-lite"/>
    </source>
</evidence>
<gene>
    <name evidence="2" type="ORF">NPIL_409201</name>
</gene>
<sequence length="104" mass="12243">MQLLHGILIQTKLTPCIDKSKNKRTLILRRDFHNNGGKDQKSSPQHKFFPIFCGSRSASPTRHDKRKKGRKGEKKKKALQSDRRKERIRLREKSLITLRNIKIK</sequence>
<dbReference type="Proteomes" id="UP000887013">
    <property type="component" value="Unassembled WGS sequence"/>
</dbReference>
<dbReference type="EMBL" id="BMAW01082967">
    <property type="protein sequence ID" value="GFU31555.1"/>
    <property type="molecule type" value="Genomic_DNA"/>
</dbReference>
<name>A0A8X6QQF5_NEPPI</name>
<comment type="caution">
    <text evidence="2">The sequence shown here is derived from an EMBL/GenBank/DDBJ whole genome shotgun (WGS) entry which is preliminary data.</text>
</comment>
<feature type="compositionally biased region" description="Basic residues" evidence="1">
    <location>
        <begin position="63"/>
        <end position="78"/>
    </location>
</feature>
<proteinExistence type="predicted"/>
<dbReference type="AlphaFoldDB" id="A0A8X6QQF5"/>
<organism evidence="2 3">
    <name type="scientific">Nephila pilipes</name>
    <name type="common">Giant wood spider</name>
    <name type="synonym">Nephila maculata</name>
    <dbReference type="NCBI Taxonomy" id="299642"/>
    <lineage>
        <taxon>Eukaryota</taxon>
        <taxon>Metazoa</taxon>
        <taxon>Ecdysozoa</taxon>
        <taxon>Arthropoda</taxon>
        <taxon>Chelicerata</taxon>
        <taxon>Arachnida</taxon>
        <taxon>Araneae</taxon>
        <taxon>Araneomorphae</taxon>
        <taxon>Entelegynae</taxon>
        <taxon>Araneoidea</taxon>
        <taxon>Nephilidae</taxon>
        <taxon>Nephila</taxon>
    </lineage>
</organism>
<feature type="compositionally biased region" description="Basic and acidic residues" evidence="1">
    <location>
        <begin position="32"/>
        <end position="41"/>
    </location>
</feature>
<accession>A0A8X6QQF5</accession>
<feature type="region of interest" description="Disordered" evidence="1">
    <location>
        <begin position="32"/>
        <end position="87"/>
    </location>
</feature>
<reference evidence="2" key="1">
    <citation type="submission" date="2020-08" db="EMBL/GenBank/DDBJ databases">
        <title>Multicomponent nature underlies the extraordinary mechanical properties of spider dragline silk.</title>
        <authorList>
            <person name="Kono N."/>
            <person name="Nakamura H."/>
            <person name="Mori M."/>
            <person name="Yoshida Y."/>
            <person name="Ohtoshi R."/>
            <person name="Malay A.D."/>
            <person name="Moran D.A.P."/>
            <person name="Tomita M."/>
            <person name="Numata K."/>
            <person name="Arakawa K."/>
        </authorList>
    </citation>
    <scope>NUCLEOTIDE SEQUENCE</scope>
</reference>
<evidence type="ECO:0000313" key="2">
    <source>
        <dbReference type="EMBL" id="GFU31555.1"/>
    </source>
</evidence>
<evidence type="ECO:0000313" key="3">
    <source>
        <dbReference type="Proteomes" id="UP000887013"/>
    </source>
</evidence>